<name>A0ACC3YWG6_COLTU</name>
<comment type="caution">
    <text evidence="1">The sequence shown here is derived from an EMBL/GenBank/DDBJ whole genome shotgun (WGS) entry which is preliminary data.</text>
</comment>
<proteinExistence type="predicted"/>
<dbReference type="EMBL" id="VUJX02000005">
    <property type="protein sequence ID" value="KAL0935796.1"/>
    <property type="molecule type" value="Genomic_DNA"/>
</dbReference>
<keyword evidence="2" id="KW-1185">Reference proteome</keyword>
<accession>A0ACC3YWG6</accession>
<gene>
    <name evidence="1" type="ORF">CTRU02_208010</name>
</gene>
<dbReference type="Proteomes" id="UP000805649">
    <property type="component" value="Unassembled WGS sequence"/>
</dbReference>
<evidence type="ECO:0000313" key="2">
    <source>
        <dbReference type="Proteomes" id="UP000805649"/>
    </source>
</evidence>
<protein>
    <submittedName>
        <fullName evidence="1">C4-dicarboxylate transporter malic acid transport</fullName>
    </submittedName>
</protein>
<evidence type="ECO:0000313" key="1">
    <source>
        <dbReference type="EMBL" id="KAL0935796.1"/>
    </source>
</evidence>
<reference evidence="1 2" key="1">
    <citation type="journal article" date="2020" name="Phytopathology">
        <title>Genome Sequence Resources of Colletotrichum truncatum, C. plurivorum, C. musicola, and C. sojae: Four Species Pathogenic to Soybean (Glycine max).</title>
        <authorList>
            <person name="Rogerio F."/>
            <person name="Boufleur T.R."/>
            <person name="Ciampi-Guillardi M."/>
            <person name="Sukno S.A."/>
            <person name="Thon M.R."/>
            <person name="Massola Junior N.S."/>
            <person name="Baroncelli R."/>
        </authorList>
    </citation>
    <scope>NUCLEOTIDE SEQUENCE [LARGE SCALE GENOMIC DNA]</scope>
    <source>
        <strain evidence="1 2">CMES1059</strain>
    </source>
</reference>
<sequence>MNNNHQTGHDLEHGVPDVRANSNGDHPGVDSSQDTPRLKYKPKPQHATLIERLHHFTWSWFACTMSTGALGVVLANTPFRFRGLDVIAKIVFVVDLVLFTLFCVAITYRFTRRPIVAIRNLHHPKEALFFGSFWVSIALILNLAQTYGVPVCGPWLPVALRVCFWTYSGCALCVAIFQYTTLFVAERLPADSAMPAWVFPVYPFLVIGPLAGVLVKTQPPEHQLSIWVGAVMFQGLGWTVTIFMYGIYVLRLMSSQLPDPSSRPGMFVSVGPAGYTSAGLVSLGNVAPSLIPDGFLSVNTMKVGDVIKVISAMSGIFLLLVAFWFFALSALAVAAAALSKKEKMEFTLNWWAFIFPNAGLCLATINVGNVLQSDGIKGVTSALTLLLVIAWLVVAVANIRAVMKGKILWEGRDEDHGMRLD</sequence>
<organism evidence="1 2">
    <name type="scientific">Colletotrichum truncatum</name>
    <name type="common">Anthracnose fungus</name>
    <name type="synonym">Colletotrichum capsici</name>
    <dbReference type="NCBI Taxonomy" id="5467"/>
    <lineage>
        <taxon>Eukaryota</taxon>
        <taxon>Fungi</taxon>
        <taxon>Dikarya</taxon>
        <taxon>Ascomycota</taxon>
        <taxon>Pezizomycotina</taxon>
        <taxon>Sordariomycetes</taxon>
        <taxon>Hypocreomycetidae</taxon>
        <taxon>Glomerellales</taxon>
        <taxon>Glomerellaceae</taxon>
        <taxon>Colletotrichum</taxon>
        <taxon>Colletotrichum truncatum species complex</taxon>
    </lineage>
</organism>